<dbReference type="EMBL" id="KL873003">
    <property type="protein sequence ID" value="KGL97589.1"/>
    <property type="molecule type" value="Genomic_DNA"/>
</dbReference>
<feature type="region of interest" description="Disordered" evidence="1">
    <location>
        <begin position="83"/>
        <end position="106"/>
    </location>
</feature>
<dbReference type="Proteomes" id="UP000053858">
    <property type="component" value="Unassembled WGS sequence"/>
</dbReference>
<dbReference type="AlphaFoldDB" id="A0A0A0ASN3"/>
<sequence length="106" mass="10815">MRRRKQQEKKKTSAGHVSRQHRLAPCSTLLETLASSSVLNPAPGCGLPGRCAHWTSSTALAGQAPSAVVAATKATKATKAKAPGVDGHSFLTQDAANSRGGGGSHS</sequence>
<evidence type="ECO:0000256" key="1">
    <source>
        <dbReference type="SAM" id="MobiDB-lite"/>
    </source>
</evidence>
<feature type="region of interest" description="Disordered" evidence="1">
    <location>
        <begin position="1"/>
        <end position="21"/>
    </location>
</feature>
<evidence type="ECO:0000313" key="2">
    <source>
        <dbReference type="EMBL" id="KGL97589.1"/>
    </source>
</evidence>
<organism evidence="2 3">
    <name type="scientific">Charadrius vociferus</name>
    <name type="common">Killdeer</name>
    <name type="synonym">Aegialitis vocifera</name>
    <dbReference type="NCBI Taxonomy" id="50402"/>
    <lineage>
        <taxon>Eukaryota</taxon>
        <taxon>Metazoa</taxon>
        <taxon>Chordata</taxon>
        <taxon>Craniata</taxon>
        <taxon>Vertebrata</taxon>
        <taxon>Euteleostomi</taxon>
        <taxon>Archelosauria</taxon>
        <taxon>Archosauria</taxon>
        <taxon>Dinosauria</taxon>
        <taxon>Saurischia</taxon>
        <taxon>Theropoda</taxon>
        <taxon>Coelurosauria</taxon>
        <taxon>Aves</taxon>
        <taxon>Neognathae</taxon>
        <taxon>Neoaves</taxon>
        <taxon>Charadriiformes</taxon>
        <taxon>Charadriidae</taxon>
        <taxon>Charadrius</taxon>
    </lineage>
</organism>
<name>A0A0A0ASN3_CHAVO</name>
<gene>
    <name evidence="2" type="ORF">N301_14376</name>
</gene>
<feature type="non-terminal residue" evidence="2">
    <location>
        <position position="106"/>
    </location>
</feature>
<proteinExistence type="predicted"/>
<evidence type="ECO:0000313" key="3">
    <source>
        <dbReference type="Proteomes" id="UP000053858"/>
    </source>
</evidence>
<protein>
    <submittedName>
        <fullName evidence="2">Uncharacterized protein</fullName>
    </submittedName>
</protein>
<keyword evidence="3" id="KW-1185">Reference proteome</keyword>
<reference evidence="3" key="1">
    <citation type="journal article" date="2014" name="Science">
        <title>Comparative genomics reveals insights into avian genome evolution and adaptation.</title>
        <authorList>
            <consortium name="Avian Genome Consortium"/>
            <person name="Zhang G."/>
            <person name="Li C."/>
            <person name="Li Q."/>
            <person name="Li B."/>
            <person name="Larkin D.M."/>
            <person name="Lee C."/>
            <person name="Storz J.F."/>
            <person name="Antunes A."/>
            <person name="Greenwold M.J."/>
            <person name="Meredith R.W."/>
            <person name="Odeen A."/>
            <person name="Cui J."/>
            <person name="Zhou Q."/>
            <person name="Xu L."/>
            <person name="Pan H."/>
            <person name="Wang Z."/>
            <person name="Jin L."/>
            <person name="Zhang P."/>
            <person name="Hu H."/>
            <person name="Yang W."/>
            <person name="Hu J."/>
            <person name="Xiao J."/>
            <person name="Yang Z."/>
            <person name="Liu Y."/>
            <person name="Xie Q."/>
            <person name="Yu H."/>
            <person name="Lian J."/>
            <person name="Wen P."/>
            <person name="Zhang F."/>
            <person name="Li H."/>
            <person name="Zeng Y."/>
            <person name="Xiong Z."/>
            <person name="Liu S."/>
            <person name="Zhou L."/>
            <person name="Huang Z."/>
            <person name="An N."/>
            <person name="Wang J."/>
            <person name="Zheng Q."/>
            <person name="Xiong Y."/>
            <person name="Wang G."/>
            <person name="Wang B."/>
            <person name="Wang J."/>
            <person name="Fan Y."/>
            <person name="da Fonseca R.R."/>
            <person name="Alfaro-Nunez A."/>
            <person name="Schubert M."/>
            <person name="Orlando L."/>
            <person name="Mourier T."/>
            <person name="Howard J.T."/>
            <person name="Ganapathy G."/>
            <person name="Pfenning A."/>
            <person name="Whitney O."/>
            <person name="Rivas M.V."/>
            <person name="Hara E."/>
            <person name="Smith J."/>
            <person name="Farre M."/>
            <person name="Narayan J."/>
            <person name="Slavov G."/>
            <person name="Romanov M.N."/>
            <person name="Borges R."/>
            <person name="Machado J.P."/>
            <person name="Khan I."/>
            <person name="Springer M.S."/>
            <person name="Gatesy J."/>
            <person name="Hoffmann F.G."/>
            <person name="Opazo J.C."/>
            <person name="Hastad O."/>
            <person name="Sawyer R.H."/>
            <person name="Kim H."/>
            <person name="Kim K.W."/>
            <person name="Kim H.J."/>
            <person name="Cho S."/>
            <person name="Li N."/>
            <person name="Huang Y."/>
            <person name="Bruford M.W."/>
            <person name="Zhan X."/>
            <person name="Dixon A."/>
            <person name="Bertelsen M.F."/>
            <person name="Derryberry E."/>
            <person name="Warren W."/>
            <person name="Wilson R.K."/>
            <person name="Li S."/>
            <person name="Ray D.A."/>
            <person name="Green R.E."/>
            <person name="O'Brien S.J."/>
            <person name="Griffin D."/>
            <person name="Johnson W.E."/>
            <person name="Haussler D."/>
            <person name="Ryder O.A."/>
            <person name="Willerslev E."/>
            <person name="Graves G.R."/>
            <person name="Alstrom P."/>
            <person name="Fjeldsa J."/>
            <person name="Mindell D.P."/>
            <person name="Edwards S.V."/>
            <person name="Braun E.L."/>
            <person name="Rahbek C."/>
            <person name="Burt D.W."/>
            <person name="Houde P."/>
            <person name="Zhang Y."/>
            <person name="Yang H."/>
            <person name="Wang J."/>
            <person name="Jarvis E.D."/>
            <person name="Gilbert M.T."/>
            <person name="Wang J."/>
        </authorList>
    </citation>
    <scope>NUCLEOTIDE SEQUENCE [LARGE SCALE GENOMIC DNA]</scope>
</reference>
<accession>A0A0A0ASN3</accession>